<accession>A0A252F4Z8</accession>
<keyword evidence="1" id="KW-0732">Signal</keyword>
<sequence length="223" mass="24271">MKKRIVSVLAVCAMAMGMLCGCMSVAPEPEKPESVTPDTPVTGTWVSPAGSPLDFNEDGTYVDHTKNNRTGTFAYVAESADFSLAQLFDNVEYVTCTADNGDEAITAAVLQDVMIAYSAKDHAELYYVRDGRDAVDAESIQGEWIDVYDKDSTMSFSADGKLHAFDETSDYTIEQGDCGTCVTVKSGDSETTYAIASYEDYLFMICCDSQKLYLLARESAADQ</sequence>
<dbReference type="EMBL" id="NHOC01000005">
    <property type="protein sequence ID" value="OUM20740.1"/>
    <property type="molecule type" value="Genomic_DNA"/>
</dbReference>
<evidence type="ECO:0000313" key="3">
    <source>
        <dbReference type="Proteomes" id="UP000194903"/>
    </source>
</evidence>
<evidence type="ECO:0008006" key="4">
    <source>
        <dbReference type="Google" id="ProtNLM"/>
    </source>
</evidence>
<protein>
    <recommendedName>
        <fullName evidence="4">Lipoprotein</fullName>
    </recommendedName>
</protein>
<feature type="signal peptide" evidence="1">
    <location>
        <begin position="1"/>
        <end position="26"/>
    </location>
</feature>
<dbReference type="AlphaFoldDB" id="A0A252F4Z8"/>
<keyword evidence="3" id="KW-1185">Reference proteome</keyword>
<gene>
    <name evidence="2" type="ORF">CBW42_07905</name>
</gene>
<comment type="caution">
    <text evidence="2">The sequence shown here is derived from an EMBL/GenBank/DDBJ whole genome shotgun (WGS) entry which is preliminary data.</text>
</comment>
<evidence type="ECO:0000313" key="2">
    <source>
        <dbReference type="EMBL" id="OUM20740.1"/>
    </source>
</evidence>
<feature type="chain" id="PRO_5012219813" description="Lipoprotein" evidence="1">
    <location>
        <begin position="27"/>
        <end position="223"/>
    </location>
</feature>
<organism evidence="2 3">
    <name type="scientific">Butyricicoccus porcorum</name>
    <dbReference type="NCBI Taxonomy" id="1945634"/>
    <lineage>
        <taxon>Bacteria</taxon>
        <taxon>Bacillati</taxon>
        <taxon>Bacillota</taxon>
        <taxon>Clostridia</taxon>
        <taxon>Eubacteriales</taxon>
        <taxon>Butyricicoccaceae</taxon>
        <taxon>Butyricicoccus</taxon>
    </lineage>
</organism>
<dbReference type="RefSeq" id="WP_087019579.1">
    <property type="nucleotide sequence ID" value="NZ_NHOC01000005.1"/>
</dbReference>
<reference evidence="2 3" key="1">
    <citation type="submission" date="2017-05" db="EMBL/GenBank/DDBJ databases">
        <title>Butyricicoccus porcorum sp. nov. a butyrate-producing bacterium from the swine intestinal tract.</title>
        <authorList>
            <person name="Trachsel J."/>
            <person name="Humphrey S."/>
            <person name="Allen H.K."/>
        </authorList>
    </citation>
    <scope>NUCLEOTIDE SEQUENCE [LARGE SCALE GENOMIC DNA]</scope>
    <source>
        <strain evidence="2">BB10</strain>
    </source>
</reference>
<dbReference type="PROSITE" id="PS51257">
    <property type="entry name" value="PROKAR_LIPOPROTEIN"/>
    <property type="match status" value="1"/>
</dbReference>
<name>A0A252F4Z8_9FIRM</name>
<dbReference type="Proteomes" id="UP000194903">
    <property type="component" value="Unassembled WGS sequence"/>
</dbReference>
<proteinExistence type="predicted"/>
<evidence type="ECO:0000256" key="1">
    <source>
        <dbReference type="SAM" id="SignalP"/>
    </source>
</evidence>